<accession>A0A8J3V8P8</accession>
<reference evidence="1" key="1">
    <citation type="submission" date="2021-01" db="EMBL/GenBank/DDBJ databases">
        <title>Whole genome shotgun sequence of Planotetraspora thailandica NBRC 104271.</title>
        <authorList>
            <person name="Komaki H."/>
            <person name="Tamura T."/>
        </authorList>
    </citation>
    <scope>NUCLEOTIDE SEQUENCE</scope>
    <source>
        <strain evidence="1">NBRC 104271</strain>
    </source>
</reference>
<keyword evidence="2" id="KW-1185">Reference proteome</keyword>
<proteinExistence type="predicted"/>
<evidence type="ECO:0000313" key="2">
    <source>
        <dbReference type="Proteomes" id="UP000605992"/>
    </source>
</evidence>
<name>A0A8J3V8P8_9ACTN</name>
<comment type="caution">
    <text evidence="1">The sequence shown here is derived from an EMBL/GenBank/DDBJ whole genome shotgun (WGS) entry which is preliminary data.</text>
</comment>
<dbReference type="AlphaFoldDB" id="A0A8J3V8P8"/>
<sequence length="64" mass="6857">MTAAFAVCVAIPTARTAADIARPNLFGLVSAPIRTLLFRLEIYVSDDTNPVGPGQQLQSIFSHL</sequence>
<evidence type="ECO:0000313" key="1">
    <source>
        <dbReference type="EMBL" id="GII57522.1"/>
    </source>
</evidence>
<dbReference type="Proteomes" id="UP000605992">
    <property type="component" value="Unassembled WGS sequence"/>
</dbReference>
<organism evidence="1 2">
    <name type="scientific">Planotetraspora thailandica</name>
    <dbReference type="NCBI Taxonomy" id="487172"/>
    <lineage>
        <taxon>Bacteria</taxon>
        <taxon>Bacillati</taxon>
        <taxon>Actinomycetota</taxon>
        <taxon>Actinomycetes</taxon>
        <taxon>Streptosporangiales</taxon>
        <taxon>Streptosporangiaceae</taxon>
        <taxon>Planotetraspora</taxon>
    </lineage>
</organism>
<protein>
    <submittedName>
        <fullName evidence="1">Uncharacterized protein</fullName>
    </submittedName>
</protein>
<dbReference type="EMBL" id="BOOR01000053">
    <property type="protein sequence ID" value="GII57522.1"/>
    <property type="molecule type" value="Genomic_DNA"/>
</dbReference>
<gene>
    <name evidence="1" type="ORF">Pth03_59110</name>
</gene>